<feature type="region of interest" description="Disordered" evidence="1">
    <location>
        <begin position="141"/>
        <end position="200"/>
    </location>
</feature>
<evidence type="ECO:0000256" key="2">
    <source>
        <dbReference type="SAM" id="Phobius"/>
    </source>
</evidence>
<feature type="transmembrane region" description="Helical" evidence="2">
    <location>
        <begin position="82"/>
        <end position="104"/>
    </location>
</feature>
<evidence type="ECO:0000256" key="1">
    <source>
        <dbReference type="SAM" id="MobiDB-lite"/>
    </source>
</evidence>
<accession>A0AAJ8LG76</accession>
<keyword evidence="2" id="KW-0472">Membrane</keyword>
<dbReference type="EMBL" id="CP144055">
    <property type="protein sequence ID" value="WWD18628.1"/>
    <property type="molecule type" value="Genomic_DNA"/>
</dbReference>
<feature type="compositionally biased region" description="Gly residues" evidence="1">
    <location>
        <begin position="141"/>
        <end position="150"/>
    </location>
</feature>
<reference evidence="3" key="2">
    <citation type="submission" date="2024-01" db="EMBL/GenBank/DDBJ databases">
        <title>Comparative genomics of Cryptococcus and Kwoniella reveals pathogenesis evolution and contrasting modes of karyotype evolution via chromosome fusion or intercentromeric recombination.</title>
        <authorList>
            <person name="Coelho M.A."/>
            <person name="David-Palma M."/>
            <person name="Shea T."/>
            <person name="Bowers K."/>
            <person name="McGinley-Smith S."/>
            <person name="Mohammad A.W."/>
            <person name="Gnirke A."/>
            <person name="Yurkov A.M."/>
            <person name="Nowrousian M."/>
            <person name="Sun S."/>
            <person name="Cuomo C.A."/>
            <person name="Heitman J."/>
        </authorList>
    </citation>
    <scope>NUCLEOTIDE SEQUENCE</scope>
    <source>
        <strain evidence="3">CBS 12478</strain>
    </source>
</reference>
<protein>
    <submittedName>
        <fullName evidence="3">Uncharacterized protein</fullName>
    </submittedName>
</protein>
<evidence type="ECO:0000313" key="3">
    <source>
        <dbReference type="EMBL" id="WWD18628.1"/>
    </source>
</evidence>
<organism evidence="3 4">
    <name type="scientific">Kwoniella shandongensis</name>
    <dbReference type="NCBI Taxonomy" id="1734106"/>
    <lineage>
        <taxon>Eukaryota</taxon>
        <taxon>Fungi</taxon>
        <taxon>Dikarya</taxon>
        <taxon>Basidiomycota</taxon>
        <taxon>Agaricomycotina</taxon>
        <taxon>Tremellomycetes</taxon>
        <taxon>Tremellales</taxon>
        <taxon>Cryptococcaceae</taxon>
        <taxon>Kwoniella</taxon>
    </lineage>
</organism>
<reference evidence="3" key="1">
    <citation type="submission" date="2017-08" db="EMBL/GenBank/DDBJ databases">
        <authorList>
            <person name="Cuomo C."/>
            <person name="Billmyre B."/>
            <person name="Heitman J."/>
        </authorList>
    </citation>
    <scope>NUCLEOTIDE SEQUENCE</scope>
    <source>
        <strain evidence="3">CBS 12478</strain>
    </source>
</reference>
<gene>
    <name evidence="3" type="ORF">CI109_103081</name>
</gene>
<dbReference type="RefSeq" id="XP_065823307.1">
    <property type="nucleotide sequence ID" value="XM_065967235.1"/>
</dbReference>
<evidence type="ECO:0000313" key="4">
    <source>
        <dbReference type="Proteomes" id="UP000322225"/>
    </source>
</evidence>
<keyword evidence="2" id="KW-0812">Transmembrane</keyword>
<dbReference type="Proteomes" id="UP000322225">
    <property type="component" value="Chromosome 5"/>
</dbReference>
<proteinExistence type="predicted"/>
<keyword evidence="4" id="KW-1185">Reference proteome</keyword>
<feature type="compositionally biased region" description="Polar residues" evidence="1">
    <location>
        <begin position="155"/>
        <end position="168"/>
    </location>
</feature>
<dbReference type="AlphaFoldDB" id="A0AAJ8LG76"/>
<dbReference type="GeneID" id="43585573"/>
<name>A0AAJ8LG76_9TREE</name>
<dbReference type="KEGG" id="ksn:43585573"/>
<sequence>MSLQDRLASQDAMQLLTTASSLALVTAAYGTGFSYNFPLLLFGIVAHELRSSTTPLRQFLVLVLFTGLFDIFGLLFRHYGSVIILVSVLLLVFLKVAIFFSCLVQLRERGGDLRFGGGEGGFTFPGNGNAADWNLPMPGGFGGGGAGQTTGHGQPPSSNVAQTASFPSSGGFRLGGDEDEGEGNPTPLPPPGRGGYQTID</sequence>
<feature type="transmembrane region" description="Helical" evidence="2">
    <location>
        <begin position="20"/>
        <end position="47"/>
    </location>
</feature>
<feature type="transmembrane region" description="Helical" evidence="2">
    <location>
        <begin position="59"/>
        <end position="76"/>
    </location>
</feature>
<keyword evidence="2" id="KW-1133">Transmembrane helix</keyword>